<dbReference type="Pfam" id="PF13843">
    <property type="entry name" value="DDE_Tnp_1_7"/>
    <property type="match status" value="1"/>
</dbReference>
<accession>A0AAV8ZMI6</accession>
<organism evidence="2 3">
    <name type="scientific">Rhamnusium bicolor</name>
    <dbReference type="NCBI Taxonomy" id="1586634"/>
    <lineage>
        <taxon>Eukaryota</taxon>
        <taxon>Metazoa</taxon>
        <taxon>Ecdysozoa</taxon>
        <taxon>Arthropoda</taxon>
        <taxon>Hexapoda</taxon>
        <taxon>Insecta</taxon>
        <taxon>Pterygota</taxon>
        <taxon>Neoptera</taxon>
        <taxon>Endopterygota</taxon>
        <taxon>Coleoptera</taxon>
        <taxon>Polyphaga</taxon>
        <taxon>Cucujiformia</taxon>
        <taxon>Chrysomeloidea</taxon>
        <taxon>Cerambycidae</taxon>
        <taxon>Lepturinae</taxon>
        <taxon>Rhagiini</taxon>
        <taxon>Rhamnusium</taxon>
    </lineage>
</organism>
<protein>
    <recommendedName>
        <fullName evidence="1">PiggyBac transposable element-derived protein domain-containing protein</fullName>
    </recommendedName>
</protein>
<comment type="caution">
    <text evidence="2">The sequence shown here is derived from an EMBL/GenBank/DDBJ whole genome shotgun (WGS) entry which is preliminary data.</text>
</comment>
<evidence type="ECO:0000259" key="1">
    <source>
        <dbReference type="Pfam" id="PF13843"/>
    </source>
</evidence>
<dbReference type="AlphaFoldDB" id="A0AAV8ZMI6"/>
<dbReference type="PANTHER" id="PTHR46599:SF3">
    <property type="entry name" value="PIGGYBAC TRANSPOSABLE ELEMENT-DERIVED PROTEIN 4"/>
    <property type="match status" value="1"/>
</dbReference>
<evidence type="ECO:0000313" key="2">
    <source>
        <dbReference type="EMBL" id="KAJ8965741.1"/>
    </source>
</evidence>
<sequence length="263" mass="30432">MTEGLEGKGYHIYFDIFFTTERLMKLMYKKEIYCCGTVRSNRKNFTNNLKNHNKLTRREWDWFTIREMLSCVKWKDKRAVTVLSTINAPTESLPLRKSEKDGPITQINCAKDVNDYRRCMGGVDRADMLKSYYAIDHKSRKMVAPSILVLHRHSLSKLFYHFQAGNQKSSETRNSRLELISGLIGANRLKRDLGRRSMSPFSENFYNVHIPKMYELIKLNTCRCMGLPDGAHSAVPPKILPVPNGHATYVGLDFAKQQIKTIF</sequence>
<proteinExistence type="predicted"/>
<keyword evidence="3" id="KW-1185">Reference proteome</keyword>
<dbReference type="PANTHER" id="PTHR46599">
    <property type="entry name" value="PIGGYBAC TRANSPOSABLE ELEMENT-DERIVED PROTEIN 4"/>
    <property type="match status" value="1"/>
</dbReference>
<dbReference type="InterPro" id="IPR029526">
    <property type="entry name" value="PGBD"/>
</dbReference>
<reference evidence="2" key="1">
    <citation type="journal article" date="2023" name="Insect Mol. Biol.">
        <title>Genome sequencing provides insights into the evolution of gene families encoding plant cell wall-degrading enzymes in longhorned beetles.</title>
        <authorList>
            <person name="Shin N.R."/>
            <person name="Okamura Y."/>
            <person name="Kirsch R."/>
            <person name="Pauchet Y."/>
        </authorList>
    </citation>
    <scope>NUCLEOTIDE SEQUENCE</scope>
    <source>
        <strain evidence="2">RBIC_L_NR</strain>
    </source>
</reference>
<gene>
    <name evidence="2" type="ORF">NQ314_003930</name>
</gene>
<dbReference type="EMBL" id="JANEYF010001172">
    <property type="protein sequence ID" value="KAJ8965741.1"/>
    <property type="molecule type" value="Genomic_DNA"/>
</dbReference>
<evidence type="ECO:0000313" key="3">
    <source>
        <dbReference type="Proteomes" id="UP001162156"/>
    </source>
</evidence>
<feature type="domain" description="PiggyBac transposable element-derived protein" evidence="1">
    <location>
        <begin position="1"/>
        <end position="141"/>
    </location>
</feature>
<name>A0AAV8ZMI6_9CUCU</name>
<dbReference type="Proteomes" id="UP001162156">
    <property type="component" value="Unassembled WGS sequence"/>
</dbReference>